<dbReference type="EMBL" id="DXES01000042">
    <property type="protein sequence ID" value="HIX65024.1"/>
    <property type="molecule type" value="Genomic_DNA"/>
</dbReference>
<comment type="function">
    <text evidence="9">Single strand-specific metallo-endoribonuclease involved in late-stage 70S ribosome quality control and in maturation of the 3' terminus of the 16S rRNA.</text>
</comment>
<keyword evidence="5 9" id="KW-0479">Metal-binding</keyword>
<dbReference type="InterPro" id="IPR002036">
    <property type="entry name" value="YbeY"/>
</dbReference>
<comment type="similarity">
    <text evidence="1 9">Belongs to the endoribonuclease YbeY family.</text>
</comment>
<dbReference type="SUPFAM" id="SSF55486">
    <property type="entry name" value="Metalloproteases ('zincins'), catalytic domain"/>
    <property type="match status" value="1"/>
</dbReference>
<evidence type="ECO:0000313" key="11">
    <source>
        <dbReference type="Proteomes" id="UP000886800"/>
    </source>
</evidence>
<feature type="binding site" evidence="9">
    <location>
        <position position="128"/>
    </location>
    <ligand>
        <name>Zn(2+)</name>
        <dbReference type="ChEBI" id="CHEBI:29105"/>
        <note>catalytic</note>
    </ligand>
</feature>
<organism evidence="10 11">
    <name type="scientific">Candidatus Anaerotruncus excrementipullorum</name>
    <dbReference type="NCBI Taxonomy" id="2838465"/>
    <lineage>
        <taxon>Bacteria</taxon>
        <taxon>Bacillati</taxon>
        <taxon>Bacillota</taxon>
        <taxon>Clostridia</taxon>
        <taxon>Eubacteriales</taxon>
        <taxon>Oscillospiraceae</taxon>
        <taxon>Anaerotruncus</taxon>
    </lineage>
</organism>
<evidence type="ECO:0000256" key="9">
    <source>
        <dbReference type="HAMAP-Rule" id="MF_00009"/>
    </source>
</evidence>
<sequence>MTDSVKVLISNRQKEVKIPSGIRLLIRRCCHAVLVSEEFHGNVEVSVSFVNNEQIRQLNREFRQKDAPTDVLSFPLGENGSYDRNPETGALQLGDIVISIEKAVEQAKIYGHSLQREIGFLTVHSMLHLLGYDHEAGGLEQVRMREKEESVLAKLGLRRDASYVLTEDEI</sequence>
<evidence type="ECO:0000256" key="3">
    <source>
        <dbReference type="ARBA" id="ARBA00022552"/>
    </source>
</evidence>
<gene>
    <name evidence="9 10" type="primary">ybeY</name>
    <name evidence="10" type="ORF">H9736_02125</name>
</gene>
<evidence type="ECO:0000256" key="4">
    <source>
        <dbReference type="ARBA" id="ARBA00022722"/>
    </source>
</evidence>
<protein>
    <recommendedName>
        <fullName evidence="9">Endoribonuclease YbeY</fullName>
        <ecNumber evidence="9">3.1.-.-</ecNumber>
    </recommendedName>
</protein>
<keyword evidence="9" id="KW-0963">Cytoplasm</keyword>
<dbReference type="PANTHER" id="PTHR46986:SF1">
    <property type="entry name" value="ENDORIBONUCLEASE YBEY, CHLOROPLASTIC"/>
    <property type="match status" value="1"/>
</dbReference>
<keyword evidence="2 9" id="KW-0690">Ribosome biogenesis</keyword>
<keyword evidence="4 9" id="KW-0540">Nuclease</keyword>
<comment type="subcellular location">
    <subcellularLocation>
        <location evidence="9">Cytoplasm</location>
    </subcellularLocation>
</comment>
<dbReference type="GO" id="GO:0006364">
    <property type="term" value="P:rRNA processing"/>
    <property type="evidence" value="ECO:0007669"/>
    <property type="project" value="UniProtKB-UniRule"/>
</dbReference>
<dbReference type="Pfam" id="PF02130">
    <property type="entry name" value="YbeY"/>
    <property type="match status" value="1"/>
</dbReference>
<evidence type="ECO:0000256" key="2">
    <source>
        <dbReference type="ARBA" id="ARBA00022517"/>
    </source>
</evidence>
<keyword evidence="8 9" id="KW-0862">Zinc</keyword>
<feature type="binding site" evidence="9">
    <location>
        <position position="124"/>
    </location>
    <ligand>
        <name>Zn(2+)</name>
        <dbReference type="ChEBI" id="CHEBI:29105"/>
        <note>catalytic</note>
    </ligand>
</feature>
<name>A0A9D2B7F0_9FIRM</name>
<dbReference type="AlphaFoldDB" id="A0A9D2B7F0"/>
<dbReference type="GO" id="GO:0008270">
    <property type="term" value="F:zinc ion binding"/>
    <property type="evidence" value="ECO:0007669"/>
    <property type="project" value="UniProtKB-UniRule"/>
</dbReference>
<evidence type="ECO:0000256" key="1">
    <source>
        <dbReference type="ARBA" id="ARBA00010875"/>
    </source>
</evidence>
<comment type="caution">
    <text evidence="10">The sequence shown here is derived from an EMBL/GenBank/DDBJ whole genome shotgun (WGS) entry which is preliminary data.</text>
</comment>
<dbReference type="GO" id="GO:0004222">
    <property type="term" value="F:metalloendopeptidase activity"/>
    <property type="evidence" value="ECO:0007669"/>
    <property type="project" value="InterPro"/>
</dbReference>
<dbReference type="InterPro" id="IPR023091">
    <property type="entry name" value="MetalPrtase_cat_dom_sf_prd"/>
</dbReference>
<evidence type="ECO:0000256" key="7">
    <source>
        <dbReference type="ARBA" id="ARBA00022801"/>
    </source>
</evidence>
<feature type="binding site" evidence="9">
    <location>
        <position position="134"/>
    </location>
    <ligand>
        <name>Zn(2+)</name>
        <dbReference type="ChEBI" id="CHEBI:29105"/>
        <note>catalytic</note>
    </ligand>
</feature>
<comment type="cofactor">
    <cofactor evidence="9">
        <name>Zn(2+)</name>
        <dbReference type="ChEBI" id="CHEBI:29105"/>
    </cofactor>
    <text evidence="9">Binds 1 zinc ion.</text>
</comment>
<evidence type="ECO:0000256" key="6">
    <source>
        <dbReference type="ARBA" id="ARBA00022759"/>
    </source>
</evidence>
<dbReference type="GO" id="GO:0005737">
    <property type="term" value="C:cytoplasm"/>
    <property type="evidence" value="ECO:0007669"/>
    <property type="project" value="UniProtKB-SubCell"/>
</dbReference>
<dbReference type="Gene3D" id="3.40.390.30">
    <property type="entry name" value="Metalloproteases ('zincins'), catalytic domain"/>
    <property type="match status" value="1"/>
</dbReference>
<dbReference type="Proteomes" id="UP000886800">
    <property type="component" value="Unassembled WGS sequence"/>
</dbReference>
<keyword evidence="6 9" id="KW-0255">Endonuclease</keyword>
<reference evidence="10" key="1">
    <citation type="journal article" date="2021" name="PeerJ">
        <title>Extensive microbial diversity within the chicken gut microbiome revealed by metagenomics and culture.</title>
        <authorList>
            <person name="Gilroy R."/>
            <person name="Ravi A."/>
            <person name="Getino M."/>
            <person name="Pursley I."/>
            <person name="Horton D.L."/>
            <person name="Alikhan N.F."/>
            <person name="Baker D."/>
            <person name="Gharbi K."/>
            <person name="Hall N."/>
            <person name="Watson M."/>
            <person name="Adriaenssens E.M."/>
            <person name="Foster-Nyarko E."/>
            <person name="Jarju S."/>
            <person name="Secka A."/>
            <person name="Antonio M."/>
            <person name="Oren A."/>
            <person name="Chaudhuri R.R."/>
            <person name="La Ragione R."/>
            <person name="Hildebrand F."/>
            <person name="Pallen M.J."/>
        </authorList>
    </citation>
    <scope>NUCLEOTIDE SEQUENCE</scope>
    <source>
        <strain evidence="10">CHK188-5543</strain>
    </source>
</reference>
<evidence type="ECO:0000313" key="10">
    <source>
        <dbReference type="EMBL" id="HIX65024.1"/>
    </source>
</evidence>
<proteinExistence type="inferred from homology"/>
<dbReference type="NCBIfam" id="TIGR00043">
    <property type="entry name" value="rRNA maturation RNase YbeY"/>
    <property type="match status" value="1"/>
</dbReference>
<dbReference type="HAMAP" id="MF_00009">
    <property type="entry name" value="Endoribonucl_YbeY"/>
    <property type="match status" value="1"/>
</dbReference>
<evidence type="ECO:0000256" key="8">
    <source>
        <dbReference type="ARBA" id="ARBA00022833"/>
    </source>
</evidence>
<keyword evidence="7 9" id="KW-0378">Hydrolase</keyword>
<dbReference type="PANTHER" id="PTHR46986">
    <property type="entry name" value="ENDORIBONUCLEASE YBEY, CHLOROPLASTIC"/>
    <property type="match status" value="1"/>
</dbReference>
<reference evidence="10" key="2">
    <citation type="submission" date="2021-04" db="EMBL/GenBank/DDBJ databases">
        <authorList>
            <person name="Gilroy R."/>
        </authorList>
    </citation>
    <scope>NUCLEOTIDE SEQUENCE</scope>
    <source>
        <strain evidence="10">CHK188-5543</strain>
    </source>
</reference>
<accession>A0A9D2B7F0</accession>
<keyword evidence="3 9" id="KW-0698">rRNA processing</keyword>
<dbReference type="EC" id="3.1.-.-" evidence="9"/>
<dbReference type="InterPro" id="IPR020549">
    <property type="entry name" value="YbeY_CS"/>
</dbReference>
<evidence type="ECO:0000256" key="5">
    <source>
        <dbReference type="ARBA" id="ARBA00022723"/>
    </source>
</evidence>
<dbReference type="PROSITE" id="PS01306">
    <property type="entry name" value="UPF0054"/>
    <property type="match status" value="1"/>
</dbReference>
<dbReference type="GO" id="GO:0004521">
    <property type="term" value="F:RNA endonuclease activity"/>
    <property type="evidence" value="ECO:0007669"/>
    <property type="project" value="UniProtKB-UniRule"/>
</dbReference>